<evidence type="ECO:0000313" key="1">
    <source>
        <dbReference type="EMBL" id="EAR96222.1"/>
    </source>
</evidence>
<proteinExistence type="predicted"/>
<name>I7MEF3_TETTS</name>
<dbReference type="KEGG" id="tet:TTHERM_00129990"/>
<dbReference type="AlphaFoldDB" id="I7MEF3"/>
<dbReference type="GeneID" id="7829987"/>
<dbReference type="InParanoid" id="I7MEF3"/>
<reference evidence="2" key="1">
    <citation type="journal article" date="2006" name="PLoS Biol.">
        <title>Macronuclear genome sequence of the ciliate Tetrahymena thermophila, a model eukaryote.</title>
        <authorList>
            <person name="Eisen J.A."/>
            <person name="Coyne R.S."/>
            <person name="Wu M."/>
            <person name="Wu D."/>
            <person name="Thiagarajan M."/>
            <person name="Wortman J.R."/>
            <person name="Badger J.H."/>
            <person name="Ren Q."/>
            <person name="Amedeo P."/>
            <person name="Jones K.M."/>
            <person name="Tallon L.J."/>
            <person name="Delcher A.L."/>
            <person name="Salzberg S.L."/>
            <person name="Silva J.C."/>
            <person name="Haas B.J."/>
            <person name="Majoros W.H."/>
            <person name="Farzad M."/>
            <person name="Carlton J.M."/>
            <person name="Smith R.K. Jr."/>
            <person name="Garg J."/>
            <person name="Pearlman R.E."/>
            <person name="Karrer K.M."/>
            <person name="Sun L."/>
            <person name="Manning G."/>
            <person name="Elde N.C."/>
            <person name="Turkewitz A.P."/>
            <person name="Asai D.J."/>
            <person name="Wilkes D.E."/>
            <person name="Wang Y."/>
            <person name="Cai H."/>
            <person name="Collins K."/>
            <person name="Stewart B.A."/>
            <person name="Lee S.R."/>
            <person name="Wilamowska K."/>
            <person name="Weinberg Z."/>
            <person name="Ruzzo W.L."/>
            <person name="Wloga D."/>
            <person name="Gaertig J."/>
            <person name="Frankel J."/>
            <person name="Tsao C.-C."/>
            <person name="Gorovsky M.A."/>
            <person name="Keeling P.J."/>
            <person name="Waller R.F."/>
            <person name="Patron N.J."/>
            <person name="Cherry J.M."/>
            <person name="Stover N.A."/>
            <person name="Krieger C.J."/>
            <person name="del Toro C."/>
            <person name="Ryder H.F."/>
            <person name="Williamson S.C."/>
            <person name="Barbeau R.A."/>
            <person name="Hamilton E.P."/>
            <person name="Orias E."/>
        </authorList>
    </citation>
    <scope>NUCLEOTIDE SEQUENCE [LARGE SCALE GENOMIC DNA]</scope>
    <source>
        <strain evidence="2">SB210</strain>
    </source>
</reference>
<gene>
    <name evidence="1" type="ORF">TTHERM_00129990</name>
</gene>
<organism evidence="1 2">
    <name type="scientific">Tetrahymena thermophila (strain SB210)</name>
    <dbReference type="NCBI Taxonomy" id="312017"/>
    <lineage>
        <taxon>Eukaryota</taxon>
        <taxon>Sar</taxon>
        <taxon>Alveolata</taxon>
        <taxon>Ciliophora</taxon>
        <taxon>Intramacronucleata</taxon>
        <taxon>Oligohymenophorea</taxon>
        <taxon>Hymenostomatida</taxon>
        <taxon>Tetrahymenina</taxon>
        <taxon>Tetrahymenidae</taxon>
        <taxon>Tetrahymena</taxon>
    </lineage>
</organism>
<evidence type="ECO:0000313" key="2">
    <source>
        <dbReference type="Proteomes" id="UP000009168"/>
    </source>
</evidence>
<keyword evidence="2" id="KW-1185">Reference proteome</keyword>
<dbReference type="RefSeq" id="XP_001016467.1">
    <property type="nucleotide sequence ID" value="XM_001016467.3"/>
</dbReference>
<accession>I7MEF3</accession>
<dbReference type="Proteomes" id="UP000009168">
    <property type="component" value="Unassembled WGS sequence"/>
</dbReference>
<dbReference type="EMBL" id="GG662699">
    <property type="protein sequence ID" value="EAR96222.1"/>
    <property type="molecule type" value="Genomic_DNA"/>
</dbReference>
<sequence>MKPITIRQHDQLLVYDKQNQFAEIKITSFCQIKQQLFEFYLNQISSVKTLKIDINEIYLSQKDQSSTFYQLRDLLMLKVTGEMKNLEKISIKYYIQDLYSQNIKKVVQFIQNTQNCAKVIEDCSVQIVYKKSLMHLDNILESINKYFSCIAGNITSFTLRLQSDIGKESLLSLSQLLLLLKNVKKFTFQASSSLNLKTDENLGQFIQSMNNIIKSTHSFIFDMKEASYQRGVISSITEYLSLLISQGSEELKTVIIDLEKVGWTFERQKMIKPNFVFGIATQMHKWPKSIQHLTINLDRALSFNENIVGDNVKLLLEGIHQIIPQLQTFSLNLDGIGFSMNEFQVNFAEILCSLFNNAKKLTDIQLNLQGHLDLTLDQWTQLFQSITNVPCLKKLILGIERWKNYTNDFEARDQRMLINTFLDNLYKNHNKSLKQFHFNIDDWQYLQSFKSEYAQKLMKFDFVDDFQLLYYKSTNDDSLKNLQLIEVMGLNKKQEIYKQILLKKLGLQLPKQSAIEFEYLQSEYLDKHVKYFLQLHNQISQDSPTFSSVKIVEE</sequence>
<protein>
    <submittedName>
        <fullName evidence="1">Uncharacterized protein</fullName>
    </submittedName>
</protein>
<dbReference type="HOGENOM" id="CLU_492206_0_0_1"/>